<dbReference type="PANTHER" id="PTHR47986:SF10">
    <property type="entry name" value="RECEPTOR-LIKE KINASE TMK4"/>
    <property type="match status" value="1"/>
</dbReference>
<proteinExistence type="predicted"/>
<dbReference type="SMART" id="SM00369">
    <property type="entry name" value="LRR_TYP"/>
    <property type="match status" value="4"/>
</dbReference>
<evidence type="ECO:0000256" key="4">
    <source>
        <dbReference type="ARBA" id="ARBA00022729"/>
    </source>
</evidence>
<evidence type="ECO:0000256" key="8">
    <source>
        <dbReference type="ARBA" id="ARBA00023170"/>
    </source>
</evidence>
<evidence type="ECO:0000256" key="9">
    <source>
        <dbReference type="ARBA" id="ARBA00023180"/>
    </source>
</evidence>
<reference evidence="11 12" key="1">
    <citation type="submission" date="2019-01" db="EMBL/GenBank/DDBJ databases">
        <title>Sequencing of cultivated peanut Arachis hypogaea provides insights into genome evolution and oil improvement.</title>
        <authorList>
            <person name="Chen X."/>
        </authorList>
    </citation>
    <scope>NUCLEOTIDE SEQUENCE [LARGE SCALE GENOMIC DNA]</scope>
    <source>
        <strain evidence="12">cv. Fuhuasheng</strain>
        <tissue evidence="11">Leaves</tissue>
    </source>
</reference>
<dbReference type="STRING" id="3818.A0A444Y0K6"/>
<dbReference type="SUPFAM" id="SSF52058">
    <property type="entry name" value="L domain-like"/>
    <property type="match status" value="2"/>
</dbReference>
<evidence type="ECO:0000313" key="11">
    <source>
        <dbReference type="EMBL" id="RYQ95464.1"/>
    </source>
</evidence>
<accession>A0A444Y0K6</accession>
<dbReference type="Pfam" id="PF08263">
    <property type="entry name" value="LRRNT_2"/>
    <property type="match status" value="1"/>
</dbReference>
<dbReference type="InterPro" id="IPR052422">
    <property type="entry name" value="Auxin_Ser/Thr_Kinase"/>
</dbReference>
<evidence type="ECO:0000256" key="3">
    <source>
        <dbReference type="ARBA" id="ARBA00022692"/>
    </source>
</evidence>
<keyword evidence="8" id="KW-0675">Receptor</keyword>
<protein>
    <recommendedName>
        <fullName evidence="10">Leucine-rich repeat-containing N-terminal plant-type domain-containing protein</fullName>
    </recommendedName>
</protein>
<gene>
    <name evidence="11" type="ORF">Ahy_B08g090765</name>
</gene>
<dbReference type="InterPro" id="IPR003591">
    <property type="entry name" value="Leu-rich_rpt_typical-subtyp"/>
</dbReference>
<sequence length="402" mass="45622">MCEWVGVVCGYFPATNSRYLEKIQLNSRRLNRTIPSDINKYVVNLCYLDLGNNSFSGHLPSFLNLSYLQSLYLSQNNFTSIPHDCFYGLENLELLDLSYNTNLSPLTFPTNLNTNSRLIVIILENTNLIGSLPDIFDSFPVLQTFSLSENNLTKVLPKSFSKLTKLIRLKLNHPKDNKLSDTIQFLSFMPQLFQVNLEGNSFEGSIPDLSNCKHLKYLFLANNRLTGVVLPFLGLLNKIYQVSLENNWLQGPLPLFNKVRTPKVNLASNEFCLDHSGPCDHRVTTLLQVVQEFHYPYLLAQSWRGNNPCETWNFITCDENGNIRTVNLTNSNLTGLISPSFKNLMDLCQLYLGENRLNGSIPESLTSLQQLKFLDVSNNNLSKNLPPFSTKIMVITTGNVFL</sequence>
<dbReference type="GO" id="GO:0016020">
    <property type="term" value="C:membrane"/>
    <property type="evidence" value="ECO:0007669"/>
    <property type="project" value="UniProtKB-SubCell"/>
</dbReference>
<keyword evidence="3" id="KW-0812">Transmembrane</keyword>
<evidence type="ECO:0000259" key="10">
    <source>
        <dbReference type="Pfam" id="PF08263"/>
    </source>
</evidence>
<dbReference type="InterPro" id="IPR013210">
    <property type="entry name" value="LRR_N_plant-typ"/>
</dbReference>
<dbReference type="AlphaFoldDB" id="A0A444Y0K6"/>
<dbReference type="InterPro" id="IPR001611">
    <property type="entry name" value="Leu-rich_rpt"/>
</dbReference>
<evidence type="ECO:0000256" key="5">
    <source>
        <dbReference type="ARBA" id="ARBA00022737"/>
    </source>
</evidence>
<name>A0A444Y0K6_ARAHY</name>
<evidence type="ECO:0000256" key="2">
    <source>
        <dbReference type="ARBA" id="ARBA00022614"/>
    </source>
</evidence>
<keyword evidence="4" id="KW-0732">Signal</keyword>
<evidence type="ECO:0000256" key="6">
    <source>
        <dbReference type="ARBA" id="ARBA00022989"/>
    </source>
</evidence>
<evidence type="ECO:0000256" key="7">
    <source>
        <dbReference type="ARBA" id="ARBA00023136"/>
    </source>
</evidence>
<keyword evidence="6" id="KW-1133">Transmembrane helix</keyword>
<dbReference type="PANTHER" id="PTHR47986">
    <property type="entry name" value="OSJNBA0070M12.3 PROTEIN"/>
    <property type="match status" value="1"/>
</dbReference>
<organism evidence="11 12">
    <name type="scientific">Arachis hypogaea</name>
    <name type="common">Peanut</name>
    <dbReference type="NCBI Taxonomy" id="3818"/>
    <lineage>
        <taxon>Eukaryota</taxon>
        <taxon>Viridiplantae</taxon>
        <taxon>Streptophyta</taxon>
        <taxon>Embryophyta</taxon>
        <taxon>Tracheophyta</taxon>
        <taxon>Spermatophyta</taxon>
        <taxon>Magnoliopsida</taxon>
        <taxon>eudicotyledons</taxon>
        <taxon>Gunneridae</taxon>
        <taxon>Pentapetalae</taxon>
        <taxon>rosids</taxon>
        <taxon>fabids</taxon>
        <taxon>Fabales</taxon>
        <taxon>Fabaceae</taxon>
        <taxon>Papilionoideae</taxon>
        <taxon>50 kb inversion clade</taxon>
        <taxon>dalbergioids sensu lato</taxon>
        <taxon>Dalbergieae</taxon>
        <taxon>Pterocarpus clade</taxon>
        <taxon>Arachis</taxon>
    </lineage>
</organism>
<keyword evidence="12" id="KW-1185">Reference proteome</keyword>
<dbReference type="Proteomes" id="UP000289738">
    <property type="component" value="Chromosome B08"/>
</dbReference>
<dbReference type="Pfam" id="PF00560">
    <property type="entry name" value="LRR_1"/>
    <property type="match status" value="2"/>
</dbReference>
<comment type="subcellular location">
    <subcellularLocation>
        <location evidence="1">Membrane</location>
        <topology evidence="1">Single-pass membrane protein</topology>
    </subcellularLocation>
</comment>
<dbReference type="Pfam" id="PF13855">
    <property type="entry name" value="LRR_8"/>
    <property type="match status" value="2"/>
</dbReference>
<dbReference type="InterPro" id="IPR032675">
    <property type="entry name" value="LRR_dom_sf"/>
</dbReference>
<dbReference type="FunFam" id="3.80.10.10:FF:000129">
    <property type="entry name" value="Leucine-rich repeat receptor-like kinase"/>
    <property type="match status" value="1"/>
</dbReference>
<keyword evidence="7" id="KW-0472">Membrane</keyword>
<dbReference type="Gene3D" id="3.80.10.10">
    <property type="entry name" value="Ribonuclease Inhibitor"/>
    <property type="match status" value="2"/>
</dbReference>
<evidence type="ECO:0000313" key="12">
    <source>
        <dbReference type="Proteomes" id="UP000289738"/>
    </source>
</evidence>
<feature type="domain" description="Leucine-rich repeat-containing N-terminal plant-type" evidence="10">
    <location>
        <begin position="283"/>
        <end position="318"/>
    </location>
</feature>
<keyword evidence="5" id="KW-0677">Repeat</keyword>
<dbReference type="PROSITE" id="PS51450">
    <property type="entry name" value="LRR"/>
    <property type="match status" value="1"/>
</dbReference>
<evidence type="ECO:0000256" key="1">
    <source>
        <dbReference type="ARBA" id="ARBA00004167"/>
    </source>
</evidence>
<dbReference type="EMBL" id="SDMP01000018">
    <property type="protein sequence ID" value="RYQ95464.1"/>
    <property type="molecule type" value="Genomic_DNA"/>
</dbReference>
<keyword evidence="2" id="KW-0433">Leucine-rich repeat</keyword>
<comment type="caution">
    <text evidence="11">The sequence shown here is derived from an EMBL/GenBank/DDBJ whole genome shotgun (WGS) entry which is preliminary data.</text>
</comment>
<keyword evidence="9" id="KW-0325">Glycoprotein</keyword>